<evidence type="ECO:0000313" key="3">
    <source>
        <dbReference type="EMBL" id="OCB85470.1"/>
    </source>
</evidence>
<dbReference type="OrthoDB" id="5398391at2759"/>
<sequence length="222" mass="24724">MSTQLPPFPGFIQFIRSTHSNPETAYKQLSDVLSLVFEPSTTLSKNIVPALLERIRNPSDERELPGNYAILIDKVIELVSSLPDDEKAFFIGAHPRIGEVKGLSAMSAAEQGQSASTSSDVTPTPPDVLRCLARLNAAYEARYPGLIYITFVNGRTRAQIRDELEEKLREEDVLPGAYEAYGLEEIQSQFKNSDAWSKEVERAILAIREIAQSRLEKLSEAK</sequence>
<dbReference type="PANTHER" id="PTHR37987">
    <property type="entry name" value="CHROMOSOME 9, WHOLE GENOME SHOTGUN SEQUENCE"/>
    <property type="match status" value="1"/>
</dbReference>
<proteinExistence type="predicted"/>
<dbReference type="Proteomes" id="UP000757232">
    <property type="component" value="Unassembled WGS sequence"/>
</dbReference>
<dbReference type="Gene3D" id="1.10.3330.10">
    <property type="entry name" value="Oxo-4-hydroxy-4-carboxy-5-ureidoimidazoline decarboxylase"/>
    <property type="match status" value="1"/>
</dbReference>
<reference evidence="3" key="1">
    <citation type="submission" date="2016-06" db="EMBL/GenBank/DDBJ databases">
        <title>Draft Genome sequence of the fungus Inonotus baumii.</title>
        <authorList>
            <person name="Zhu H."/>
            <person name="Lin W."/>
        </authorList>
    </citation>
    <scope>NUCLEOTIDE SEQUENCE</scope>
    <source>
        <strain evidence="3">821</strain>
    </source>
</reference>
<dbReference type="Pfam" id="PF09349">
    <property type="entry name" value="OHCU_decarbox"/>
    <property type="match status" value="1"/>
</dbReference>
<gene>
    <name evidence="3" type="ORF">A7U60_g7479</name>
</gene>
<comment type="caution">
    <text evidence="3">The sequence shown here is derived from an EMBL/GenBank/DDBJ whole genome shotgun (WGS) entry which is preliminary data.</text>
</comment>
<evidence type="ECO:0000259" key="2">
    <source>
        <dbReference type="Pfam" id="PF09349"/>
    </source>
</evidence>
<dbReference type="SUPFAM" id="SSF158694">
    <property type="entry name" value="UraD-Like"/>
    <property type="match status" value="1"/>
</dbReference>
<evidence type="ECO:0000256" key="1">
    <source>
        <dbReference type="ARBA" id="ARBA00022631"/>
    </source>
</evidence>
<keyword evidence="4" id="KW-1185">Reference proteome</keyword>
<dbReference type="InterPro" id="IPR018020">
    <property type="entry name" value="OHCU_decarboxylase"/>
</dbReference>
<dbReference type="InterPro" id="IPR036778">
    <property type="entry name" value="OHCU_decarboxylase_sf"/>
</dbReference>
<name>A0A9Q5N021_SANBA</name>
<keyword evidence="1" id="KW-0659">Purine metabolism</keyword>
<dbReference type="GO" id="GO:0006144">
    <property type="term" value="P:purine nucleobase metabolic process"/>
    <property type="evidence" value="ECO:0007669"/>
    <property type="project" value="UniProtKB-KW"/>
</dbReference>
<organism evidence="3 4">
    <name type="scientific">Sanghuangporus baumii</name>
    <name type="common">Phellinus baumii</name>
    <dbReference type="NCBI Taxonomy" id="108892"/>
    <lineage>
        <taxon>Eukaryota</taxon>
        <taxon>Fungi</taxon>
        <taxon>Dikarya</taxon>
        <taxon>Basidiomycota</taxon>
        <taxon>Agaricomycotina</taxon>
        <taxon>Agaricomycetes</taxon>
        <taxon>Hymenochaetales</taxon>
        <taxon>Hymenochaetaceae</taxon>
        <taxon>Sanghuangporus</taxon>
    </lineage>
</organism>
<feature type="domain" description="Oxo-4-hydroxy-4-carboxy-5-ureidoimidazoline decarboxylase" evidence="2">
    <location>
        <begin position="27"/>
        <end position="170"/>
    </location>
</feature>
<dbReference type="AlphaFoldDB" id="A0A9Q5N021"/>
<dbReference type="EMBL" id="LNZH02000209">
    <property type="protein sequence ID" value="OCB85470.1"/>
    <property type="molecule type" value="Genomic_DNA"/>
</dbReference>
<evidence type="ECO:0000313" key="4">
    <source>
        <dbReference type="Proteomes" id="UP000757232"/>
    </source>
</evidence>
<accession>A0A9Q5N021</accession>
<dbReference type="PANTHER" id="PTHR37987:SF1">
    <property type="entry name" value="OXO-4-HYDROXY-4-CARBOXY-5-UREIDOIMIDAZOLINE DECARBOXYLASE DOMAIN-CONTAINING PROTEIN"/>
    <property type="match status" value="1"/>
</dbReference>
<protein>
    <recommendedName>
        <fullName evidence="2">Oxo-4-hydroxy-4-carboxy-5-ureidoimidazoline decarboxylase domain-containing protein</fullName>
    </recommendedName>
</protein>